<evidence type="ECO:0000256" key="5">
    <source>
        <dbReference type="ARBA" id="ARBA00022825"/>
    </source>
</evidence>
<feature type="active site" description="Charge relay system" evidence="6">
    <location>
        <position position="152"/>
    </location>
</feature>
<keyword evidence="2 6" id="KW-0645">Protease</keyword>
<evidence type="ECO:0000259" key="8">
    <source>
        <dbReference type="Pfam" id="PF00082"/>
    </source>
</evidence>
<sequence>MGKKRGYFTFLFRTAPRPDWIRKHGGVIYHVGRHSRTVSAMLESPAQLKRIMLKEDLLYAEPDRILILPQPRVKKVFGMEELKRYAKINQQTLTWNVQKVWGGSPNPYAGSGVRVGIIDTGIDLDHPDLKANIAGGINLVNTGRKPNDNNGHGTHIAGIVAAVNNKIGVVGVAPAARLYAIKAFDARGAATITNIIRGIEWGIDSGMDILNMSFGSRTGTPALIDAVNAANRRGIVCVAAAGNEGNASGTGDNVSFPGRIPAAVAVAALNRNNKRASFSSTGSSVDIAAPGVNIFSTYSNGKYAILSGTSQATPHVSGVAAVYRQKRGGASTVKKRLRARAVSLGPDRLYGAGLVQVK</sequence>
<reference evidence="9" key="2">
    <citation type="submission" date="2020-09" db="EMBL/GenBank/DDBJ databases">
        <authorList>
            <person name="Sun Q."/>
            <person name="Zhou Y."/>
        </authorList>
    </citation>
    <scope>NUCLEOTIDE SEQUENCE</scope>
    <source>
        <strain evidence="9">CGMCC 1.15179</strain>
    </source>
</reference>
<evidence type="ECO:0000313" key="10">
    <source>
        <dbReference type="Proteomes" id="UP000625210"/>
    </source>
</evidence>
<dbReference type="InterPro" id="IPR000209">
    <property type="entry name" value="Peptidase_S8/S53_dom"/>
</dbReference>
<dbReference type="Pfam" id="PF00082">
    <property type="entry name" value="Peptidase_S8"/>
    <property type="match status" value="1"/>
</dbReference>
<dbReference type="GO" id="GO:0046872">
    <property type="term" value="F:metal ion binding"/>
    <property type="evidence" value="ECO:0007669"/>
    <property type="project" value="UniProtKB-KW"/>
</dbReference>
<dbReference type="AlphaFoldDB" id="A0A8J2Y9B9"/>
<dbReference type="Proteomes" id="UP000625210">
    <property type="component" value="Unassembled WGS sequence"/>
</dbReference>
<dbReference type="PRINTS" id="PR00723">
    <property type="entry name" value="SUBTILISIN"/>
</dbReference>
<dbReference type="PANTHER" id="PTHR43806">
    <property type="entry name" value="PEPTIDASE S8"/>
    <property type="match status" value="1"/>
</dbReference>
<organism evidence="9 10">
    <name type="scientific">Marinithermofilum abyssi</name>
    <dbReference type="NCBI Taxonomy" id="1571185"/>
    <lineage>
        <taxon>Bacteria</taxon>
        <taxon>Bacillati</taxon>
        <taxon>Bacillota</taxon>
        <taxon>Bacilli</taxon>
        <taxon>Bacillales</taxon>
        <taxon>Thermoactinomycetaceae</taxon>
        <taxon>Marinithermofilum</taxon>
    </lineage>
</organism>
<keyword evidence="10" id="KW-1185">Reference proteome</keyword>
<evidence type="ECO:0000256" key="6">
    <source>
        <dbReference type="PROSITE-ProRule" id="PRU01240"/>
    </source>
</evidence>
<proteinExistence type="inferred from homology"/>
<dbReference type="Gene3D" id="3.40.50.200">
    <property type="entry name" value="Peptidase S8/S53 domain"/>
    <property type="match status" value="1"/>
</dbReference>
<dbReference type="InterPro" id="IPR023827">
    <property type="entry name" value="Peptidase_S8_Asp-AS"/>
</dbReference>
<keyword evidence="3" id="KW-0479">Metal-binding</keyword>
<accession>A0A8J2Y9B9</accession>
<dbReference type="InterPro" id="IPR034202">
    <property type="entry name" value="Subtilisin_Carlsberg-like"/>
</dbReference>
<dbReference type="InterPro" id="IPR050131">
    <property type="entry name" value="Peptidase_S8_subtilisin-like"/>
</dbReference>
<dbReference type="CDD" id="cd07477">
    <property type="entry name" value="Peptidases_S8_Subtilisin_subset"/>
    <property type="match status" value="1"/>
</dbReference>
<dbReference type="PROSITE" id="PS51892">
    <property type="entry name" value="SUBTILASE"/>
    <property type="match status" value="1"/>
</dbReference>
<evidence type="ECO:0000256" key="7">
    <source>
        <dbReference type="RuleBase" id="RU003355"/>
    </source>
</evidence>
<feature type="domain" description="Peptidase S8/S53" evidence="8">
    <location>
        <begin position="110"/>
        <end position="353"/>
    </location>
</feature>
<dbReference type="InterPro" id="IPR036852">
    <property type="entry name" value="Peptidase_S8/S53_dom_sf"/>
</dbReference>
<dbReference type="PROSITE" id="PS00136">
    <property type="entry name" value="SUBTILASE_ASP"/>
    <property type="match status" value="1"/>
</dbReference>
<gene>
    <name evidence="9" type="primary">aprE</name>
    <name evidence="9" type="ORF">GCM10011571_21510</name>
</gene>
<protein>
    <submittedName>
        <fullName evidence="9">Subtilisin E</fullName>
    </submittedName>
</protein>
<evidence type="ECO:0000313" key="9">
    <source>
        <dbReference type="EMBL" id="GGE19268.1"/>
    </source>
</evidence>
<evidence type="ECO:0000256" key="3">
    <source>
        <dbReference type="ARBA" id="ARBA00022723"/>
    </source>
</evidence>
<dbReference type="GO" id="GO:0006508">
    <property type="term" value="P:proteolysis"/>
    <property type="evidence" value="ECO:0007669"/>
    <property type="project" value="UniProtKB-KW"/>
</dbReference>
<name>A0A8J2Y9B9_9BACL</name>
<dbReference type="PANTHER" id="PTHR43806:SF11">
    <property type="entry name" value="CEREVISIN-RELATED"/>
    <property type="match status" value="1"/>
</dbReference>
<dbReference type="PROSITE" id="PS00137">
    <property type="entry name" value="SUBTILASE_HIS"/>
    <property type="match status" value="1"/>
</dbReference>
<dbReference type="PROSITE" id="PS00138">
    <property type="entry name" value="SUBTILASE_SER"/>
    <property type="match status" value="1"/>
</dbReference>
<dbReference type="InterPro" id="IPR022398">
    <property type="entry name" value="Peptidase_S8_His-AS"/>
</dbReference>
<dbReference type="SUPFAM" id="SSF52743">
    <property type="entry name" value="Subtilisin-like"/>
    <property type="match status" value="1"/>
</dbReference>
<evidence type="ECO:0000256" key="1">
    <source>
        <dbReference type="ARBA" id="ARBA00011073"/>
    </source>
</evidence>
<keyword evidence="4 6" id="KW-0378">Hydrolase</keyword>
<feature type="active site" description="Charge relay system" evidence="6">
    <location>
        <position position="119"/>
    </location>
</feature>
<comment type="caution">
    <text evidence="9">The sequence shown here is derived from an EMBL/GenBank/DDBJ whole genome shotgun (WGS) entry which is preliminary data.</text>
</comment>
<keyword evidence="5 6" id="KW-0720">Serine protease</keyword>
<evidence type="ECO:0000256" key="4">
    <source>
        <dbReference type="ARBA" id="ARBA00022801"/>
    </source>
</evidence>
<reference evidence="9" key="1">
    <citation type="journal article" date="2014" name="Int. J. Syst. Evol. Microbiol.">
        <title>Complete genome sequence of Corynebacterium casei LMG S-19264T (=DSM 44701T), isolated from a smear-ripened cheese.</title>
        <authorList>
            <consortium name="US DOE Joint Genome Institute (JGI-PGF)"/>
            <person name="Walter F."/>
            <person name="Albersmeier A."/>
            <person name="Kalinowski J."/>
            <person name="Ruckert C."/>
        </authorList>
    </citation>
    <scope>NUCLEOTIDE SEQUENCE</scope>
    <source>
        <strain evidence="9">CGMCC 1.15179</strain>
    </source>
</reference>
<comment type="similarity">
    <text evidence="1 6 7">Belongs to the peptidase S8 family.</text>
</comment>
<dbReference type="RefSeq" id="WP_188647896.1">
    <property type="nucleotide sequence ID" value="NZ_BMHQ01000007.1"/>
</dbReference>
<feature type="active site" description="Charge relay system" evidence="6">
    <location>
        <position position="310"/>
    </location>
</feature>
<dbReference type="InterPro" id="IPR015500">
    <property type="entry name" value="Peptidase_S8_subtilisin-rel"/>
</dbReference>
<dbReference type="GO" id="GO:0004252">
    <property type="term" value="F:serine-type endopeptidase activity"/>
    <property type="evidence" value="ECO:0007669"/>
    <property type="project" value="UniProtKB-UniRule"/>
</dbReference>
<dbReference type="EMBL" id="BMHQ01000007">
    <property type="protein sequence ID" value="GGE19268.1"/>
    <property type="molecule type" value="Genomic_DNA"/>
</dbReference>
<evidence type="ECO:0000256" key="2">
    <source>
        <dbReference type="ARBA" id="ARBA00022670"/>
    </source>
</evidence>
<dbReference type="InterPro" id="IPR023828">
    <property type="entry name" value="Peptidase_S8_Ser-AS"/>
</dbReference>